<protein>
    <submittedName>
        <fullName evidence="1">Unannotated protein</fullName>
    </submittedName>
</protein>
<proteinExistence type="predicted"/>
<dbReference type="Pfam" id="PF11248">
    <property type="entry name" value="DUF3046"/>
    <property type="match status" value="1"/>
</dbReference>
<organism evidence="1">
    <name type="scientific">freshwater metagenome</name>
    <dbReference type="NCBI Taxonomy" id="449393"/>
    <lineage>
        <taxon>unclassified sequences</taxon>
        <taxon>metagenomes</taxon>
        <taxon>ecological metagenomes</taxon>
    </lineage>
</organism>
<sequence>MRLTDFWERMDEVFGSVYAKSWARDFVLPTIGCTVLQAIDKGVETKEIWRAVCASTDVPTVLR</sequence>
<dbReference type="InterPro" id="IPR021408">
    <property type="entry name" value="DUF3046"/>
</dbReference>
<reference evidence="1" key="1">
    <citation type="submission" date="2020-05" db="EMBL/GenBank/DDBJ databases">
        <authorList>
            <person name="Chiriac C."/>
            <person name="Salcher M."/>
            <person name="Ghai R."/>
            <person name="Kavagutti S V."/>
        </authorList>
    </citation>
    <scope>NUCLEOTIDE SEQUENCE</scope>
</reference>
<dbReference type="EMBL" id="CAFBMO010000065">
    <property type="protein sequence ID" value="CAB4914001.1"/>
    <property type="molecule type" value="Genomic_DNA"/>
</dbReference>
<gene>
    <name evidence="1" type="ORF">UFOPK3576_01313</name>
</gene>
<name>A0A6J7GZJ6_9ZZZZ</name>
<accession>A0A6J7GZJ6</accession>
<dbReference type="AlphaFoldDB" id="A0A6J7GZJ6"/>
<evidence type="ECO:0000313" key="1">
    <source>
        <dbReference type="EMBL" id="CAB4914001.1"/>
    </source>
</evidence>